<accession>A0A9N9DAQ1</accession>
<protein>
    <submittedName>
        <fullName evidence="1">19879_t:CDS:1</fullName>
    </submittedName>
</protein>
<dbReference type="AlphaFoldDB" id="A0A9N9DAQ1"/>
<sequence length="261" mass="30142">MEEENIKEHVVDIVLCFDSPYFEDFTKILNPEYSLSKRTTLATLILNVEAANVLDQEPQIFDHASDVKNLINDRQFWIDIEQLWNILRLVKCTVMDVEFRTTLLADVFIELVKMAIAIQEIFKALEIWKKFSSGRTSADLLKTQMNLKRNEDHIKKLALKIHSISPHNAACEHIFSILEWYFGKRQTSEKDFFSVLEELTNELIEEKNLLEGPDDIAGKNSTNLKVENFINLLSKLEHSESSGATEEIVHGNKDFDVNDLL</sequence>
<reference evidence="1" key="1">
    <citation type="submission" date="2021-06" db="EMBL/GenBank/DDBJ databases">
        <authorList>
            <person name="Kallberg Y."/>
            <person name="Tangrot J."/>
            <person name="Rosling A."/>
        </authorList>
    </citation>
    <scope>NUCLEOTIDE SEQUENCE</scope>
    <source>
        <strain evidence="1">FL966</strain>
    </source>
</reference>
<dbReference type="EMBL" id="CAJVQA010006053">
    <property type="protein sequence ID" value="CAG8633135.1"/>
    <property type="molecule type" value="Genomic_DNA"/>
</dbReference>
<comment type="caution">
    <text evidence="1">The sequence shown here is derived from an EMBL/GenBank/DDBJ whole genome shotgun (WGS) entry which is preliminary data.</text>
</comment>
<proteinExistence type="predicted"/>
<organism evidence="1 2">
    <name type="scientific">Cetraspora pellucida</name>
    <dbReference type="NCBI Taxonomy" id="1433469"/>
    <lineage>
        <taxon>Eukaryota</taxon>
        <taxon>Fungi</taxon>
        <taxon>Fungi incertae sedis</taxon>
        <taxon>Mucoromycota</taxon>
        <taxon>Glomeromycotina</taxon>
        <taxon>Glomeromycetes</taxon>
        <taxon>Diversisporales</taxon>
        <taxon>Gigasporaceae</taxon>
        <taxon>Cetraspora</taxon>
    </lineage>
</organism>
<dbReference type="Proteomes" id="UP000789759">
    <property type="component" value="Unassembled WGS sequence"/>
</dbReference>
<evidence type="ECO:0000313" key="2">
    <source>
        <dbReference type="Proteomes" id="UP000789759"/>
    </source>
</evidence>
<evidence type="ECO:0000313" key="1">
    <source>
        <dbReference type="EMBL" id="CAG8633135.1"/>
    </source>
</evidence>
<keyword evidence="2" id="KW-1185">Reference proteome</keyword>
<gene>
    <name evidence="1" type="ORF">CPELLU_LOCUS8490</name>
</gene>
<dbReference type="OrthoDB" id="2447089at2759"/>
<name>A0A9N9DAQ1_9GLOM</name>